<organism evidence="2 3">
    <name type="scientific">Termititenax aidoneus</name>
    <dbReference type="NCBI Taxonomy" id="2218524"/>
    <lineage>
        <taxon>Bacteria</taxon>
        <taxon>Bacillati</taxon>
        <taxon>Candidatus Margulisiibacteriota</taxon>
        <taxon>Candidatus Termititenacia</taxon>
        <taxon>Candidatus Termititenacales</taxon>
        <taxon>Candidatus Termititenacaceae</taxon>
        <taxon>Candidatus Termititenax</taxon>
    </lineage>
</organism>
<dbReference type="EMBL" id="BGZN01000013">
    <property type="protein sequence ID" value="GBR73547.1"/>
    <property type="molecule type" value="Genomic_DNA"/>
</dbReference>
<accession>A0A388TCM8</accession>
<feature type="domain" description="HTH cro/C1-type" evidence="1">
    <location>
        <begin position="20"/>
        <end position="74"/>
    </location>
</feature>
<gene>
    <name evidence="2" type="ORF">NO1_0905</name>
</gene>
<proteinExistence type="predicted"/>
<dbReference type="InterPro" id="IPR001387">
    <property type="entry name" value="Cro/C1-type_HTH"/>
</dbReference>
<evidence type="ECO:0000259" key="1">
    <source>
        <dbReference type="PROSITE" id="PS50943"/>
    </source>
</evidence>
<dbReference type="InterPro" id="IPR010982">
    <property type="entry name" value="Lambda_DNA-bd_dom_sf"/>
</dbReference>
<dbReference type="SMART" id="SM00530">
    <property type="entry name" value="HTH_XRE"/>
    <property type="match status" value="1"/>
</dbReference>
<name>A0A388TCM8_TERA1</name>
<dbReference type="Gene3D" id="1.10.260.40">
    <property type="entry name" value="lambda repressor-like DNA-binding domains"/>
    <property type="match status" value="1"/>
</dbReference>
<dbReference type="PROSITE" id="PS50943">
    <property type="entry name" value="HTH_CROC1"/>
    <property type="match status" value="1"/>
</dbReference>
<protein>
    <submittedName>
        <fullName evidence="2">Transcriptional regulators</fullName>
    </submittedName>
</protein>
<dbReference type="SUPFAM" id="SSF47413">
    <property type="entry name" value="lambda repressor-like DNA-binding domains"/>
    <property type="match status" value="1"/>
</dbReference>
<dbReference type="CDD" id="cd00093">
    <property type="entry name" value="HTH_XRE"/>
    <property type="match status" value="1"/>
</dbReference>
<evidence type="ECO:0000313" key="2">
    <source>
        <dbReference type="EMBL" id="GBR73547.1"/>
    </source>
</evidence>
<dbReference type="AlphaFoldDB" id="A0A388TCM8"/>
<dbReference type="Proteomes" id="UP000269352">
    <property type="component" value="Unassembled WGS sequence"/>
</dbReference>
<comment type="caution">
    <text evidence="2">The sequence shown here is derived from an EMBL/GenBank/DDBJ whole genome shotgun (WGS) entry which is preliminary data.</text>
</comment>
<reference evidence="2 3" key="1">
    <citation type="journal article" date="2019" name="ISME J.">
        <title>Genome analyses of uncultured TG2/ZB3 bacteria in 'Margulisbacteria' specifically attached to ectosymbiotic spirochetes of protists in the termite gut.</title>
        <authorList>
            <person name="Utami Y.D."/>
            <person name="Kuwahara H."/>
            <person name="Igai K."/>
            <person name="Murakami T."/>
            <person name="Sugaya K."/>
            <person name="Morikawa T."/>
            <person name="Nagura Y."/>
            <person name="Yuki M."/>
            <person name="Deevong P."/>
            <person name="Inoue T."/>
            <person name="Kihara K."/>
            <person name="Lo N."/>
            <person name="Yamada A."/>
            <person name="Ohkuma M."/>
            <person name="Hongoh Y."/>
        </authorList>
    </citation>
    <scope>NUCLEOTIDE SEQUENCE [LARGE SCALE GENOMIC DNA]</scope>
    <source>
        <strain evidence="2">NkOx7-01</strain>
    </source>
</reference>
<keyword evidence="3" id="KW-1185">Reference proteome</keyword>
<evidence type="ECO:0000313" key="3">
    <source>
        <dbReference type="Proteomes" id="UP000269352"/>
    </source>
</evidence>
<dbReference type="Pfam" id="PF12844">
    <property type="entry name" value="HTH_19"/>
    <property type="match status" value="1"/>
</dbReference>
<dbReference type="GO" id="GO:0003677">
    <property type="term" value="F:DNA binding"/>
    <property type="evidence" value="ECO:0007669"/>
    <property type="project" value="InterPro"/>
</dbReference>
<sequence>MDAEKDVTDRELKHLISQKLKQLRKKSGKTIEETAQDLDLDYSIFYNLYNGRRLPRLTTLVKLSRRYGLPIEYWFKDLAKMPPKNTAWAERRAAEFNLLKNYNRLDRQTRKVMSRVLQKLGKGRG</sequence>